<dbReference type="GO" id="GO:0097367">
    <property type="term" value="F:carbohydrate derivative binding"/>
    <property type="evidence" value="ECO:0007669"/>
    <property type="project" value="InterPro"/>
</dbReference>
<feature type="initiator methionine" description="Removed" evidence="10">
    <location>
        <position position="1"/>
    </location>
</feature>
<sequence length="612" mass="67160">MCGIVGYTGNKASSAVLISGLKALEYRGYDSAGLAVEEKDGIKIVKSVGKVAVLESEASNCTLTGTTGIAHTRWATHGKPTTCNSHPHTDCTGNIVVVHNGIIENYQSLKEELLKKGHTFKSETDTEVIVHLLEEELKTVDSNYEERFLQAAADVTKKLEGSYAVGILWKKASGMIIGSRVKSPLVCGAGDNENFLGSDVSAFNQWTRHAIYLDDYDIAALKENEIKIYDNNLHEKYYNIVELEHGIDGTSKNGYEHYMLKEINEQPVTVRSTIEAVLHDINTAFGITKDELKNIRNILMIGCGTAYHATMVAKYWIEEFCNIPCQAEYASEYKYRKAAMPDETLAVFVSQSGETADTVSALEKARAAGFKTVSICNVFGSTLARMSDHTFYTKCGSEISVASTKAFTAQLAALFSLAVLIADAAGSINEQKKDKLLNELAKLPVAVETAVSADAYISKLAEKYYQQKTFVFLGRNVNYPIALEGALKLKEITYLQAEGFPAGEIKHGPIALINAEMPVISIMPADSLFDKMVNACEEVMARGAKALAVTDEKGFKLLDNRVEDVIVLPNVEDHLFPFLSVIALQLFAYHIAKLNNREIDQPRNLAKSVTVE</sequence>
<dbReference type="PANTHER" id="PTHR10937">
    <property type="entry name" value="GLUCOSAMINE--FRUCTOSE-6-PHOSPHATE AMINOTRANSFERASE, ISOMERIZING"/>
    <property type="match status" value="1"/>
</dbReference>
<dbReference type="EMBL" id="CP097562">
    <property type="protein sequence ID" value="USF24510.1"/>
    <property type="molecule type" value="Genomic_DNA"/>
</dbReference>
<dbReference type="InterPro" id="IPR017932">
    <property type="entry name" value="GATase_2_dom"/>
</dbReference>
<evidence type="ECO:0000256" key="4">
    <source>
        <dbReference type="ARBA" id="ARBA00016090"/>
    </source>
</evidence>
<evidence type="ECO:0000256" key="1">
    <source>
        <dbReference type="ARBA" id="ARBA00001031"/>
    </source>
</evidence>
<dbReference type="InterPro" id="IPR029055">
    <property type="entry name" value="Ntn_hydrolases_N"/>
</dbReference>
<dbReference type="CDD" id="cd00714">
    <property type="entry name" value="GFAT"/>
    <property type="match status" value="1"/>
</dbReference>
<dbReference type="InterPro" id="IPR001347">
    <property type="entry name" value="SIS_dom"/>
</dbReference>
<evidence type="ECO:0000256" key="9">
    <source>
        <dbReference type="ARBA" id="ARBA00022962"/>
    </source>
</evidence>
<dbReference type="Gene3D" id="3.40.50.10490">
    <property type="entry name" value="Glucose-6-phosphate isomerase like protein, domain 1"/>
    <property type="match status" value="2"/>
</dbReference>
<dbReference type="AlphaFoldDB" id="V2RK18"/>
<dbReference type="PANTHER" id="PTHR10937:SF0">
    <property type="entry name" value="GLUTAMINE--FRUCTOSE-6-PHOSPHATE TRANSAMINASE (ISOMERIZING)"/>
    <property type="match status" value="1"/>
</dbReference>
<protein>
    <recommendedName>
        <fullName evidence="4 10">Glutamine--fructose-6-phosphate aminotransferase [isomerizing]</fullName>
        <ecNumber evidence="3 10">2.6.1.16</ecNumber>
    </recommendedName>
    <alternativeName>
        <fullName evidence="10">D-fructose-6-phosphate amidotransferase</fullName>
    </alternativeName>
    <alternativeName>
        <fullName evidence="10">GFAT</fullName>
    </alternativeName>
    <alternativeName>
        <fullName evidence="10">Glucosamine-6-phosphate synthase</fullName>
    </alternativeName>
    <alternativeName>
        <fullName evidence="10">Hexosephosphate aminotransferase</fullName>
    </alternativeName>
    <alternativeName>
        <fullName evidence="10">L-glutamine--D-fructose-6-phosphate amidotransferase</fullName>
    </alternativeName>
</protein>
<dbReference type="EC" id="2.6.1.16" evidence="3 10"/>
<dbReference type="GO" id="GO:0006002">
    <property type="term" value="P:fructose 6-phosphate metabolic process"/>
    <property type="evidence" value="ECO:0007669"/>
    <property type="project" value="TreeGrafter"/>
</dbReference>
<comment type="subcellular location">
    <subcellularLocation>
        <location evidence="2 10">Cytoplasm</location>
    </subcellularLocation>
</comment>
<dbReference type="NCBIfam" id="TIGR01135">
    <property type="entry name" value="glmS"/>
    <property type="match status" value="1"/>
</dbReference>
<dbReference type="eggNOG" id="COG0449">
    <property type="taxonomic scope" value="Bacteria"/>
</dbReference>
<comment type="catalytic activity">
    <reaction evidence="1 10">
        <text>D-fructose 6-phosphate + L-glutamine = D-glucosamine 6-phosphate + L-glutamate</text>
        <dbReference type="Rhea" id="RHEA:13237"/>
        <dbReference type="ChEBI" id="CHEBI:29985"/>
        <dbReference type="ChEBI" id="CHEBI:58359"/>
        <dbReference type="ChEBI" id="CHEBI:58725"/>
        <dbReference type="ChEBI" id="CHEBI:61527"/>
        <dbReference type="EC" id="2.6.1.16"/>
    </reaction>
</comment>
<evidence type="ECO:0000256" key="5">
    <source>
        <dbReference type="ARBA" id="ARBA00022490"/>
    </source>
</evidence>
<name>V2RK18_9BACT</name>
<comment type="function">
    <text evidence="10">Catalyzes the first step in hexosamine metabolism, converting fructose-6P into glucosamine-6P using glutamine as a nitrogen source.</text>
</comment>
<keyword evidence="5 10" id="KW-0963">Cytoplasm</keyword>
<keyword evidence="12" id="KW-1185">Reference proteome</keyword>
<keyword evidence="6 10" id="KW-0032">Aminotransferase</keyword>
<dbReference type="GO" id="GO:0005975">
    <property type="term" value="P:carbohydrate metabolic process"/>
    <property type="evidence" value="ECO:0007669"/>
    <property type="project" value="UniProtKB-UniRule"/>
</dbReference>
<dbReference type="SUPFAM" id="SSF56235">
    <property type="entry name" value="N-terminal nucleophile aminohydrolases (Ntn hydrolases)"/>
    <property type="match status" value="1"/>
</dbReference>
<dbReference type="GO" id="GO:0006047">
    <property type="term" value="P:UDP-N-acetylglucosamine metabolic process"/>
    <property type="evidence" value="ECO:0007669"/>
    <property type="project" value="TreeGrafter"/>
</dbReference>
<dbReference type="Gene3D" id="3.60.20.10">
    <property type="entry name" value="Glutamine Phosphoribosylpyrophosphate, subunit 1, domain 1"/>
    <property type="match status" value="1"/>
</dbReference>
<accession>V2RK18</accession>
<dbReference type="HAMAP" id="MF_00164">
    <property type="entry name" value="GlmS"/>
    <property type="match status" value="1"/>
</dbReference>
<keyword evidence="7 10" id="KW-0808">Transferase</keyword>
<dbReference type="SUPFAM" id="SSF53697">
    <property type="entry name" value="SIS domain"/>
    <property type="match status" value="1"/>
</dbReference>
<proteinExistence type="inferred from homology"/>
<evidence type="ECO:0000256" key="10">
    <source>
        <dbReference type="HAMAP-Rule" id="MF_00164"/>
    </source>
</evidence>
<evidence type="ECO:0000256" key="8">
    <source>
        <dbReference type="ARBA" id="ARBA00022737"/>
    </source>
</evidence>
<dbReference type="GO" id="GO:0006487">
    <property type="term" value="P:protein N-linked glycosylation"/>
    <property type="evidence" value="ECO:0007669"/>
    <property type="project" value="TreeGrafter"/>
</dbReference>
<dbReference type="NCBIfam" id="NF001484">
    <property type="entry name" value="PRK00331.1"/>
    <property type="match status" value="1"/>
</dbReference>
<feature type="active site" description="For Fru-6P isomerization activity" evidence="10">
    <location>
        <position position="607"/>
    </location>
</feature>
<keyword evidence="9" id="KW-0315">Glutamine amidotransferase</keyword>
<dbReference type="InterPro" id="IPR047084">
    <property type="entry name" value="GFAT_N"/>
</dbReference>
<dbReference type="FunFam" id="3.40.50.10490:FF:000001">
    <property type="entry name" value="Glutamine--fructose-6-phosphate aminotransferase [isomerizing]"/>
    <property type="match status" value="1"/>
</dbReference>
<dbReference type="GO" id="GO:0046349">
    <property type="term" value="P:amino sugar biosynthetic process"/>
    <property type="evidence" value="ECO:0007669"/>
    <property type="project" value="UniProtKB-ARBA"/>
</dbReference>
<dbReference type="OrthoDB" id="106547at2"/>
<keyword evidence="8" id="KW-0677">Repeat</keyword>
<evidence type="ECO:0000313" key="11">
    <source>
        <dbReference type="EMBL" id="USF24510.1"/>
    </source>
</evidence>
<dbReference type="InterPro" id="IPR035466">
    <property type="entry name" value="GlmS/AgaS_SIS"/>
</dbReference>
<reference evidence="11" key="1">
    <citation type="journal article" date="2014" name="Genome Announc.">
        <title>Draft genome sequences of the altered schaedler flora, a defined bacterial community from gnotobiotic mice.</title>
        <authorList>
            <person name="Wannemuehler M.J."/>
            <person name="Overstreet A.M."/>
            <person name="Ward D.V."/>
            <person name="Phillips G.J."/>
        </authorList>
    </citation>
    <scope>NUCLEOTIDE SEQUENCE</scope>
    <source>
        <strain evidence="11">ASF457</strain>
    </source>
</reference>
<dbReference type="FunFam" id="3.60.20.10:FF:000006">
    <property type="entry name" value="Glutamine--fructose-6-phosphate aminotransferase [isomerizing]"/>
    <property type="match status" value="1"/>
</dbReference>
<evidence type="ECO:0000256" key="3">
    <source>
        <dbReference type="ARBA" id="ARBA00012916"/>
    </source>
</evidence>
<dbReference type="FunFam" id="3.40.50.10490:FF:000002">
    <property type="entry name" value="Glutamine--fructose-6-phosphate aminotransferase [isomerizing]"/>
    <property type="match status" value="1"/>
</dbReference>
<dbReference type="PROSITE" id="PS51464">
    <property type="entry name" value="SIS"/>
    <property type="match status" value="2"/>
</dbReference>
<feature type="active site" description="Nucleophile; for GATase activity" evidence="10">
    <location>
        <position position="2"/>
    </location>
</feature>
<dbReference type="CDD" id="cd05009">
    <property type="entry name" value="SIS_GlmS_GlmD_2"/>
    <property type="match status" value="1"/>
</dbReference>
<evidence type="ECO:0000256" key="7">
    <source>
        <dbReference type="ARBA" id="ARBA00022679"/>
    </source>
</evidence>
<dbReference type="Proteomes" id="UP000017429">
    <property type="component" value="Chromosome"/>
</dbReference>
<reference evidence="11" key="3">
    <citation type="submission" date="2022-06" db="EMBL/GenBank/DDBJ databases">
        <title>Resources to Facilitate Use of the Altered Schaedler Flora (ASF) Mouse Model to Study Microbiome Function.</title>
        <authorList>
            <person name="Proctor A."/>
            <person name="Parvinroo S."/>
            <person name="Richie T."/>
            <person name="Jia X."/>
            <person name="Lee S.T.M."/>
            <person name="Karp P.D."/>
            <person name="Paley S."/>
            <person name="Kostic A.D."/>
            <person name="Pierre J.F."/>
            <person name="Wannemuehler M.J."/>
            <person name="Phillips G.J."/>
        </authorList>
    </citation>
    <scope>NUCLEOTIDE SEQUENCE</scope>
    <source>
        <strain evidence="11">ASF457</strain>
    </source>
</reference>
<dbReference type="InterPro" id="IPR005855">
    <property type="entry name" value="GFAT"/>
</dbReference>
<dbReference type="InterPro" id="IPR035490">
    <property type="entry name" value="GlmS/FrlB_SIS"/>
</dbReference>
<dbReference type="PROSITE" id="PS51278">
    <property type="entry name" value="GATASE_TYPE_2"/>
    <property type="match status" value="1"/>
</dbReference>
<evidence type="ECO:0000313" key="12">
    <source>
        <dbReference type="Proteomes" id="UP000017429"/>
    </source>
</evidence>
<dbReference type="InterPro" id="IPR046348">
    <property type="entry name" value="SIS_dom_sf"/>
</dbReference>
<comment type="subunit">
    <text evidence="10">Homodimer.</text>
</comment>
<dbReference type="GO" id="GO:0004360">
    <property type="term" value="F:glutamine-fructose-6-phosphate transaminase (isomerizing) activity"/>
    <property type="evidence" value="ECO:0007669"/>
    <property type="project" value="UniProtKB-UniRule"/>
</dbReference>
<dbReference type="Pfam" id="PF01380">
    <property type="entry name" value="SIS"/>
    <property type="match status" value="2"/>
</dbReference>
<dbReference type="RefSeq" id="WP_023275889.1">
    <property type="nucleotide sequence ID" value="NZ_CP097562.1"/>
</dbReference>
<dbReference type="KEGG" id="msch:N508_001596"/>
<evidence type="ECO:0000256" key="2">
    <source>
        <dbReference type="ARBA" id="ARBA00004496"/>
    </source>
</evidence>
<dbReference type="GO" id="GO:0005737">
    <property type="term" value="C:cytoplasm"/>
    <property type="evidence" value="ECO:0007669"/>
    <property type="project" value="UniProtKB-SubCell"/>
</dbReference>
<reference evidence="11" key="2">
    <citation type="submission" date="2022-05" db="EMBL/GenBank/DDBJ databases">
        <authorList>
            <person name="Proctor A.L."/>
            <person name="Phillips G.J."/>
            <person name="Wannemuehler M.J."/>
        </authorList>
    </citation>
    <scope>NUCLEOTIDE SEQUENCE</scope>
    <source>
        <strain evidence="11">ASF457</strain>
    </source>
</reference>
<organism evidence="11 12">
    <name type="scientific">Mucispirillum schaedleri ASF457</name>
    <dbReference type="NCBI Taxonomy" id="1379858"/>
    <lineage>
        <taxon>Bacteria</taxon>
        <taxon>Pseudomonadati</taxon>
        <taxon>Deferribacterota</taxon>
        <taxon>Deferribacteres</taxon>
        <taxon>Deferribacterales</taxon>
        <taxon>Mucispirillaceae</taxon>
        <taxon>Mucispirillum</taxon>
    </lineage>
</organism>
<gene>
    <name evidence="10 11" type="primary">glmS</name>
    <name evidence="11" type="ORF">N508_001596</name>
</gene>
<evidence type="ECO:0000256" key="6">
    <source>
        <dbReference type="ARBA" id="ARBA00022576"/>
    </source>
</evidence>
<dbReference type="Pfam" id="PF13522">
    <property type="entry name" value="GATase_6"/>
    <property type="match status" value="1"/>
</dbReference>
<dbReference type="CDD" id="cd05008">
    <property type="entry name" value="SIS_GlmS_GlmD_1"/>
    <property type="match status" value="1"/>
</dbReference>